<evidence type="ECO:0000313" key="3">
    <source>
        <dbReference type="Proteomes" id="UP000228380"/>
    </source>
</evidence>
<keyword evidence="3" id="KW-1185">Reference proteome</keyword>
<proteinExistence type="predicted"/>
<feature type="transmembrane region" description="Helical" evidence="2">
    <location>
        <begin position="234"/>
        <end position="251"/>
    </location>
</feature>
<name>A0A8B7BKD7_PHODC</name>
<dbReference type="Proteomes" id="UP000228380">
    <property type="component" value="Chromosome 18"/>
</dbReference>
<dbReference type="AlphaFoldDB" id="A0A8B7BKD7"/>
<dbReference type="KEGG" id="pda:103698972"/>
<reference evidence="4" key="2">
    <citation type="submission" date="2025-08" db="UniProtKB">
        <authorList>
            <consortium name="RefSeq"/>
        </authorList>
    </citation>
    <scope>IDENTIFICATION</scope>
    <source>
        <tissue evidence="4">Young leaves</tissue>
    </source>
</reference>
<gene>
    <name evidence="4" type="primary">LOC103698972</name>
</gene>
<evidence type="ECO:0000256" key="2">
    <source>
        <dbReference type="SAM" id="Phobius"/>
    </source>
</evidence>
<dbReference type="RefSeq" id="XP_008779246.2">
    <property type="nucleotide sequence ID" value="XM_008781024.3"/>
</dbReference>
<dbReference type="PANTHER" id="PTHR34797:SF1">
    <property type="entry name" value="ATG8-INTERACTING PROTEIN 2"/>
    <property type="match status" value="1"/>
</dbReference>
<dbReference type="OrthoDB" id="604034at2759"/>
<protein>
    <submittedName>
        <fullName evidence="4">ATG8-interacting protein 1-like isoform X1</fullName>
    </submittedName>
</protein>
<evidence type="ECO:0000313" key="4">
    <source>
        <dbReference type="RefSeq" id="XP_008779246.2"/>
    </source>
</evidence>
<dbReference type="GeneID" id="103698972"/>
<dbReference type="PANTHER" id="PTHR34797">
    <property type="entry name" value="ATG8-INTERACTING PROTEIN 2"/>
    <property type="match status" value="1"/>
</dbReference>
<dbReference type="InterPro" id="IPR040304">
    <property type="entry name" value="ATG8-IP-1/2"/>
</dbReference>
<feature type="compositionally biased region" description="Polar residues" evidence="1">
    <location>
        <begin position="183"/>
        <end position="199"/>
    </location>
</feature>
<feature type="region of interest" description="Disordered" evidence="1">
    <location>
        <begin position="179"/>
        <end position="207"/>
    </location>
</feature>
<feature type="region of interest" description="Disordered" evidence="1">
    <location>
        <begin position="31"/>
        <end position="55"/>
    </location>
</feature>
<feature type="region of interest" description="Disordered" evidence="1">
    <location>
        <begin position="95"/>
        <end position="114"/>
    </location>
</feature>
<keyword evidence="2" id="KW-1133">Transmembrane helix</keyword>
<keyword evidence="2" id="KW-0472">Membrane</keyword>
<keyword evidence="2" id="KW-0812">Transmembrane</keyword>
<sequence length="307" mass="34720">MAHNKKEDKETSLHGADWEVVSLTASMYAAAPGPKQYEPTDESITQDFDNNEPEFPETMFMSSHFGFPPSKHEKFPIEPDYSEIDNEFRDQDVSHAEEYGNGPNKTHKESCKDKSDDSLHGFQFFFDNGKGLSVSDMEFGEGKSLQDLSLVGEDSVILDAYHAETDTSSSIICSESSDIAKPNNPSYQNPDSPNFTNASERSEENKEDASYLPCEAWWKRKAVLLYNHVKETNTFWSVFVAAAMMGLVILGQRWKREKLQIQQFKLHFRINSEGVGWKSGPVSRFKDILVGEHEHGPQICGNAVFNR</sequence>
<organism evidence="3 4">
    <name type="scientific">Phoenix dactylifera</name>
    <name type="common">Date palm</name>
    <dbReference type="NCBI Taxonomy" id="42345"/>
    <lineage>
        <taxon>Eukaryota</taxon>
        <taxon>Viridiplantae</taxon>
        <taxon>Streptophyta</taxon>
        <taxon>Embryophyta</taxon>
        <taxon>Tracheophyta</taxon>
        <taxon>Spermatophyta</taxon>
        <taxon>Magnoliopsida</taxon>
        <taxon>Liliopsida</taxon>
        <taxon>Arecaceae</taxon>
        <taxon>Coryphoideae</taxon>
        <taxon>Phoeniceae</taxon>
        <taxon>Phoenix</taxon>
    </lineage>
</organism>
<evidence type="ECO:0000256" key="1">
    <source>
        <dbReference type="SAM" id="MobiDB-lite"/>
    </source>
</evidence>
<accession>A0A8B7BKD7</accession>
<reference evidence="3" key="1">
    <citation type="journal article" date="2019" name="Nat. Commun.">
        <title>Genome-wide association mapping of date palm fruit traits.</title>
        <authorList>
            <person name="Hazzouri K.M."/>
            <person name="Gros-Balthazard M."/>
            <person name="Flowers J.M."/>
            <person name="Copetti D."/>
            <person name="Lemansour A."/>
            <person name="Lebrun M."/>
            <person name="Masmoudi K."/>
            <person name="Ferrand S."/>
            <person name="Dhar M.I."/>
            <person name="Fresquez Z.A."/>
            <person name="Rosas U."/>
            <person name="Zhang J."/>
            <person name="Talag J."/>
            <person name="Lee S."/>
            <person name="Kudrna D."/>
            <person name="Powell R.F."/>
            <person name="Leitch I.J."/>
            <person name="Krueger R.R."/>
            <person name="Wing R.A."/>
            <person name="Amiri K.M.A."/>
            <person name="Purugganan M.D."/>
        </authorList>
    </citation>
    <scope>NUCLEOTIDE SEQUENCE [LARGE SCALE GENOMIC DNA]</scope>
    <source>
        <strain evidence="3">cv. Khalas</strain>
    </source>
</reference>